<evidence type="ECO:0000313" key="3">
    <source>
        <dbReference type="Proteomes" id="UP000078572"/>
    </source>
</evidence>
<evidence type="ECO:0000313" key="2">
    <source>
        <dbReference type="EMBL" id="ANJ72213.1"/>
    </source>
</evidence>
<feature type="transmembrane region" description="Helical" evidence="1">
    <location>
        <begin position="21"/>
        <end position="45"/>
    </location>
</feature>
<dbReference type="EMBL" id="CP016022">
    <property type="protein sequence ID" value="ANJ72213.1"/>
    <property type="molecule type" value="Genomic_DNA"/>
</dbReference>
<dbReference type="AlphaFoldDB" id="A0A191ZVV1"/>
<dbReference type="Proteomes" id="UP000078572">
    <property type="component" value="Chromosome 1"/>
</dbReference>
<keyword evidence="1" id="KW-0472">Membrane</keyword>
<reference evidence="3" key="1">
    <citation type="submission" date="2016-06" db="EMBL/GenBank/DDBJ databases">
        <authorList>
            <person name="Xu Y."/>
            <person name="Nagy A."/>
            <person name="Yan X."/>
            <person name="Kim S.W."/>
            <person name="Haley B."/>
            <person name="Liu N.T."/>
            <person name="Nou X."/>
        </authorList>
    </citation>
    <scope>NUCLEOTIDE SEQUENCE [LARGE SCALE GENOMIC DNA]</scope>
    <source>
        <strain evidence="3">ATCC 49129</strain>
    </source>
</reference>
<organism evidence="2 3">
    <name type="scientific">Ralstonia insidiosa</name>
    <dbReference type="NCBI Taxonomy" id="190721"/>
    <lineage>
        <taxon>Bacteria</taxon>
        <taxon>Pseudomonadati</taxon>
        <taxon>Pseudomonadota</taxon>
        <taxon>Betaproteobacteria</taxon>
        <taxon>Burkholderiales</taxon>
        <taxon>Burkholderiaceae</taxon>
        <taxon>Ralstonia</taxon>
    </lineage>
</organism>
<keyword evidence="1" id="KW-0812">Transmembrane</keyword>
<proteinExistence type="predicted"/>
<accession>A0A191ZVV1</accession>
<protein>
    <submittedName>
        <fullName evidence="2">Uncharacterized protein</fullName>
    </submittedName>
</protein>
<gene>
    <name evidence="2" type="ORF">A9Y76_06940</name>
</gene>
<feature type="transmembrane region" description="Helical" evidence="1">
    <location>
        <begin position="68"/>
        <end position="88"/>
    </location>
</feature>
<keyword evidence="3" id="KW-1185">Reference proteome</keyword>
<evidence type="ECO:0000256" key="1">
    <source>
        <dbReference type="SAM" id="Phobius"/>
    </source>
</evidence>
<sequence length="108" mass="11931">MNYILIWNIPIPIVPMKPKTLALLVGAFMSVIFSIMCIMASFGLYHEARVGRFAASAFNTGAEVTPTWAYLTAIPVAVLFVIAAFLCLKAIWNIAKTNYNNEKAQFGK</sequence>
<name>A0A191ZVV1_9RALS</name>
<dbReference type="RefSeq" id="WP_064802960.1">
    <property type="nucleotide sequence ID" value="NZ_CP016022.1"/>
</dbReference>
<keyword evidence="1" id="KW-1133">Transmembrane helix</keyword>
<dbReference type="GeneID" id="61525757"/>